<evidence type="ECO:0000313" key="3">
    <source>
        <dbReference type="EMBL" id="SDC43725.1"/>
    </source>
</evidence>
<dbReference type="OrthoDB" id="1665128at2"/>
<dbReference type="GO" id="GO:0006515">
    <property type="term" value="P:protein quality control for misfolded or incompletely synthesized proteins"/>
    <property type="evidence" value="ECO:0007669"/>
    <property type="project" value="TreeGrafter"/>
</dbReference>
<dbReference type="AlphaFoldDB" id="A0A1G6LLS2"/>
<dbReference type="Gene3D" id="3.90.226.10">
    <property type="entry name" value="2-enoyl-CoA Hydratase, Chain A, domain 1"/>
    <property type="match status" value="1"/>
</dbReference>
<organism evidence="3 4">
    <name type="scientific">Succiniclasticum ruminis</name>
    <dbReference type="NCBI Taxonomy" id="40841"/>
    <lineage>
        <taxon>Bacteria</taxon>
        <taxon>Bacillati</taxon>
        <taxon>Bacillota</taxon>
        <taxon>Negativicutes</taxon>
        <taxon>Acidaminococcales</taxon>
        <taxon>Acidaminococcaceae</taxon>
        <taxon>Succiniclasticum</taxon>
    </lineage>
</organism>
<dbReference type="PANTHER" id="PTHR10381">
    <property type="entry name" value="ATP-DEPENDENT CLP PROTEASE PROTEOLYTIC SUBUNIT"/>
    <property type="match status" value="1"/>
</dbReference>
<gene>
    <name evidence="3" type="ORF">SAMN04487864_107122</name>
</gene>
<dbReference type="InterPro" id="IPR029045">
    <property type="entry name" value="ClpP/crotonase-like_dom_sf"/>
</dbReference>
<dbReference type="InterPro" id="IPR001907">
    <property type="entry name" value="ClpP"/>
</dbReference>
<dbReference type="PRINTS" id="PR00127">
    <property type="entry name" value="CLPPROTEASEP"/>
</dbReference>
<dbReference type="Pfam" id="PF00574">
    <property type="entry name" value="CLP_protease"/>
    <property type="match status" value="1"/>
</dbReference>
<evidence type="ECO:0000313" key="4">
    <source>
        <dbReference type="Proteomes" id="UP000198943"/>
    </source>
</evidence>
<dbReference type="SUPFAM" id="SSF52096">
    <property type="entry name" value="ClpP/crotonase"/>
    <property type="match status" value="1"/>
</dbReference>
<dbReference type="RefSeq" id="WP_093730304.1">
    <property type="nucleotide sequence ID" value="NZ_FMYW01000007.1"/>
</dbReference>
<proteinExistence type="inferred from homology"/>
<keyword evidence="3" id="KW-0378">Hydrolase</keyword>
<name>A0A1G6LLS2_9FIRM</name>
<dbReference type="GO" id="GO:0051117">
    <property type="term" value="F:ATPase binding"/>
    <property type="evidence" value="ECO:0007669"/>
    <property type="project" value="TreeGrafter"/>
</dbReference>
<sequence>MSEVIQRTANGVDVISLDTFNCDRRTLCIRGEITQESAFEFALTAAYLNSLSETEAITVYINSPGGDIDAGLLMYDVIQASPAPIRVVALGTAYSMAALLFASGLHGRYLLPNSKLMLHEPLLGYPIGGNTSSIKTISDDLLATRDKLNTLLAKHTGKTREQIEEITKHDHFFTADESVAFGLADEVITFDRLVKEGC</sequence>
<accession>A0A1G6LLS2</accession>
<dbReference type="Proteomes" id="UP000198943">
    <property type="component" value="Unassembled WGS sequence"/>
</dbReference>
<keyword evidence="3" id="KW-0645">Protease</keyword>
<dbReference type="InterPro" id="IPR023562">
    <property type="entry name" value="ClpP/TepA"/>
</dbReference>
<dbReference type="GO" id="GO:0004252">
    <property type="term" value="F:serine-type endopeptidase activity"/>
    <property type="evidence" value="ECO:0007669"/>
    <property type="project" value="InterPro"/>
</dbReference>
<keyword evidence="4" id="KW-1185">Reference proteome</keyword>
<protein>
    <recommendedName>
        <fullName evidence="2">ATP-dependent Clp protease proteolytic subunit</fullName>
    </recommendedName>
</protein>
<dbReference type="GO" id="GO:0004176">
    <property type="term" value="F:ATP-dependent peptidase activity"/>
    <property type="evidence" value="ECO:0007669"/>
    <property type="project" value="InterPro"/>
</dbReference>
<dbReference type="CDD" id="cd07017">
    <property type="entry name" value="S14_ClpP_2"/>
    <property type="match status" value="1"/>
</dbReference>
<evidence type="ECO:0000256" key="2">
    <source>
        <dbReference type="RuleBase" id="RU003567"/>
    </source>
</evidence>
<dbReference type="GO" id="GO:0009368">
    <property type="term" value="C:endopeptidase Clp complex"/>
    <property type="evidence" value="ECO:0007669"/>
    <property type="project" value="TreeGrafter"/>
</dbReference>
<dbReference type="EMBL" id="FMYW01000007">
    <property type="protein sequence ID" value="SDC43725.1"/>
    <property type="molecule type" value="Genomic_DNA"/>
</dbReference>
<dbReference type="PANTHER" id="PTHR10381:SF11">
    <property type="entry name" value="ATP-DEPENDENT CLP PROTEASE PROTEOLYTIC SUBUNIT, MITOCHONDRIAL"/>
    <property type="match status" value="1"/>
</dbReference>
<evidence type="ECO:0000256" key="1">
    <source>
        <dbReference type="ARBA" id="ARBA00007039"/>
    </source>
</evidence>
<comment type="similarity">
    <text evidence="1 2">Belongs to the peptidase S14 family.</text>
</comment>
<reference evidence="4" key="1">
    <citation type="submission" date="2016-10" db="EMBL/GenBank/DDBJ databases">
        <authorList>
            <person name="Varghese N."/>
            <person name="Submissions S."/>
        </authorList>
    </citation>
    <scope>NUCLEOTIDE SEQUENCE [LARGE SCALE GENOMIC DNA]</scope>
    <source>
        <strain evidence="4">DSM 11005</strain>
    </source>
</reference>